<proteinExistence type="predicted"/>
<accession>A0ABR2Z7D0</accession>
<organism evidence="1 2">
    <name type="scientific">Marasmius tenuissimus</name>
    <dbReference type="NCBI Taxonomy" id="585030"/>
    <lineage>
        <taxon>Eukaryota</taxon>
        <taxon>Fungi</taxon>
        <taxon>Dikarya</taxon>
        <taxon>Basidiomycota</taxon>
        <taxon>Agaricomycotina</taxon>
        <taxon>Agaricomycetes</taxon>
        <taxon>Agaricomycetidae</taxon>
        <taxon>Agaricales</taxon>
        <taxon>Marasmiineae</taxon>
        <taxon>Marasmiaceae</taxon>
        <taxon>Marasmius</taxon>
    </lineage>
</organism>
<dbReference type="Proteomes" id="UP001437256">
    <property type="component" value="Unassembled WGS sequence"/>
</dbReference>
<reference evidence="1 2" key="1">
    <citation type="submission" date="2024-05" db="EMBL/GenBank/DDBJ databases">
        <title>A draft genome resource for the thread blight pathogen Marasmius tenuissimus strain MS-2.</title>
        <authorList>
            <person name="Yulfo-Soto G.E."/>
            <person name="Baruah I.K."/>
            <person name="Amoako-Attah I."/>
            <person name="Bukari Y."/>
            <person name="Meinhardt L.W."/>
            <person name="Bailey B.A."/>
            <person name="Cohen S.P."/>
        </authorList>
    </citation>
    <scope>NUCLEOTIDE SEQUENCE [LARGE SCALE GENOMIC DNA]</scope>
    <source>
        <strain evidence="1 2">MS-2</strain>
    </source>
</reference>
<evidence type="ECO:0000313" key="2">
    <source>
        <dbReference type="Proteomes" id="UP001437256"/>
    </source>
</evidence>
<keyword evidence="2" id="KW-1185">Reference proteome</keyword>
<dbReference type="SUPFAM" id="SSF53474">
    <property type="entry name" value="alpha/beta-Hydrolases"/>
    <property type="match status" value="1"/>
</dbReference>
<dbReference type="InterPro" id="IPR029058">
    <property type="entry name" value="AB_hydrolase_fold"/>
</dbReference>
<sequence>MPTTIPFLRYGALKSLSLCTTSQDTLNCLRDADVNALQAANENINAGIVPIVDGTFIRQRPTQALREGKVNGDALYAVHNTNEGVIFVQSKCTAIQCKPVCRQTIPKPHTARYSKLYADLGSDLAQEDLIVGEAIFVCPTYFFVDAFRNRTYKAEFAIPPALHDQDSEYRATFPVSSDDIKRLILNPGTILASPITFNNTDFVNAFAQAVVFAISLDPNVEVDPSNITPQWDLYSLSTDEMVFNKTAEDVPDIRLSETKKDLLARCSSGNP</sequence>
<dbReference type="Gene3D" id="3.40.50.1820">
    <property type="entry name" value="alpha/beta hydrolase"/>
    <property type="match status" value="1"/>
</dbReference>
<comment type="caution">
    <text evidence="1">The sequence shown here is derived from an EMBL/GenBank/DDBJ whole genome shotgun (WGS) entry which is preliminary data.</text>
</comment>
<name>A0ABR2Z7D0_9AGAR</name>
<gene>
    <name evidence="1" type="ORF">AAF712_015785</name>
</gene>
<protein>
    <submittedName>
        <fullName evidence="1">Uncharacterized protein</fullName>
    </submittedName>
</protein>
<evidence type="ECO:0000313" key="1">
    <source>
        <dbReference type="EMBL" id="KAL0057576.1"/>
    </source>
</evidence>
<dbReference type="EMBL" id="JBBXMP010000492">
    <property type="protein sequence ID" value="KAL0057576.1"/>
    <property type="molecule type" value="Genomic_DNA"/>
</dbReference>